<keyword evidence="1" id="KW-1133">Transmembrane helix</keyword>
<feature type="transmembrane region" description="Helical" evidence="1">
    <location>
        <begin position="318"/>
        <end position="337"/>
    </location>
</feature>
<keyword evidence="1" id="KW-0472">Membrane</keyword>
<dbReference type="EMBL" id="LJQG01000181">
    <property type="protein sequence ID" value="KPX18242.1"/>
    <property type="molecule type" value="Genomic_DNA"/>
</dbReference>
<feature type="transmembrane region" description="Helical" evidence="1">
    <location>
        <begin position="197"/>
        <end position="216"/>
    </location>
</feature>
<dbReference type="Proteomes" id="UP000050346">
    <property type="component" value="Unassembled WGS sequence"/>
</dbReference>
<evidence type="ECO:0000313" key="2">
    <source>
        <dbReference type="EMBL" id="KPX18242.1"/>
    </source>
</evidence>
<feature type="transmembrane region" description="Helical" evidence="1">
    <location>
        <begin position="139"/>
        <end position="157"/>
    </location>
</feature>
<gene>
    <name evidence="2" type="ORF">ALO71_04497</name>
</gene>
<feature type="transmembrane region" description="Helical" evidence="1">
    <location>
        <begin position="349"/>
        <end position="373"/>
    </location>
</feature>
<evidence type="ECO:0008006" key="4">
    <source>
        <dbReference type="Google" id="ProtNLM"/>
    </source>
</evidence>
<feature type="transmembrane region" description="Helical" evidence="1">
    <location>
        <begin position="259"/>
        <end position="282"/>
    </location>
</feature>
<name>A0A0P9PLB8_PSEA0</name>
<evidence type="ECO:0000313" key="3">
    <source>
        <dbReference type="Proteomes" id="UP000050346"/>
    </source>
</evidence>
<feature type="transmembrane region" description="Helical" evidence="1">
    <location>
        <begin position="88"/>
        <end position="106"/>
    </location>
</feature>
<feature type="transmembrane region" description="Helical" evidence="1">
    <location>
        <begin position="61"/>
        <end position="81"/>
    </location>
</feature>
<keyword evidence="1" id="KW-0812">Transmembrane</keyword>
<feature type="transmembrane region" description="Helical" evidence="1">
    <location>
        <begin position="34"/>
        <end position="55"/>
    </location>
</feature>
<proteinExistence type="predicted"/>
<feature type="transmembrane region" description="Helical" evidence="1">
    <location>
        <begin position="382"/>
        <end position="400"/>
    </location>
</feature>
<dbReference type="PATRIC" id="fig|235272.12.peg.1814"/>
<feature type="transmembrane region" description="Helical" evidence="1">
    <location>
        <begin position="228"/>
        <end position="253"/>
    </location>
</feature>
<evidence type="ECO:0000256" key="1">
    <source>
        <dbReference type="SAM" id="Phobius"/>
    </source>
</evidence>
<reference evidence="2 3" key="1">
    <citation type="submission" date="2015-09" db="EMBL/GenBank/DDBJ databases">
        <title>Genome announcement of multiple Pseudomonas syringae strains.</title>
        <authorList>
            <person name="Thakur S."/>
            <person name="Wang P.W."/>
            <person name="Gong Y."/>
            <person name="Weir B.S."/>
            <person name="Guttman D.S."/>
        </authorList>
    </citation>
    <scope>NUCLEOTIDE SEQUENCE [LARGE SCALE GENOMIC DNA]</scope>
    <source>
        <strain evidence="2 3">ICMP9150</strain>
    </source>
</reference>
<organism evidence="2 3">
    <name type="scientific">Pseudomonas amygdali pv. dendropanacis</name>
    <dbReference type="NCBI Taxonomy" id="235272"/>
    <lineage>
        <taxon>Bacteria</taxon>
        <taxon>Pseudomonadati</taxon>
        <taxon>Pseudomonadota</taxon>
        <taxon>Gammaproteobacteria</taxon>
        <taxon>Pseudomonadales</taxon>
        <taxon>Pseudomonadaceae</taxon>
        <taxon>Pseudomonas</taxon>
        <taxon>Pseudomonas amygdali</taxon>
    </lineage>
</organism>
<comment type="caution">
    <text evidence="2">The sequence shown here is derived from an EMBL/GenBank/DDBJ whole genome shotgun (WGS) entry which is preliminary data.</text>
</comment>
<protein>
    <recommendedName>
        <fullName evidence="4">O-antigen ligase-like membrane protein</fullName>
    </recommendedName>
</protein>
<dbReference type="AlphaFoldDB" id="A0A0P9PLB8"/>
<accession>A0A0P9PLB8</accession>
<sequence>MPLTHIQKAASMALTTANSADTRSSVMSFDKSTVVVWVAISLILVETFSGALRFYFDQAGISPLLYMPKAACILLFVLELCTFKAGRLFWAFMVVWLISGLLAMLHRASVHNLAFSLFALSPLVFGLVCSKHLLYRRTLLYRAIGFCLLASLLGIALDKYTSVPWKGYSYSVGETELSANTTWSADEVDRIAGFARVSNVLSIMIAFYTLYLIIFVRSRLMMMLLSAVALYAIVLTTSKAPAAAFALTLILLLLRRMSWTCRTLCIVVVGIGLLLPTLGLIVSPDAYAVSSGGSLASLYDRMINTWPNLINAMSREGWMISGAGFGMVGSTMGLFPVEGAGVFLGMDSSALYLWAMLGVLGLLLYALQIPLLFRLIDDQTRIGHMLLAISFCWCLISWTTDMFEGAVANLFIGVAIGHVIASRQSAASHALRLPSTAH</sequence>